<organism evidence="1 2">
    <name type="scientific">Digitaria exilis</name>
    <dbReference type="NCBI Taxonomy" id="1010633"/>
    <lineage>
        <taxon>Eukaryota</taxon>
        <taxon>Viridiplantae</taxon>
        <taxon>Streptophyta</taxon>
        <taxon>Embryophyta</taxon>
        <taxon>Tracheophyta</taxon>
        <taxon>Spermatophyta</taxon>
        <taxon>Magnoliopsida</taxon>
        <taxon>Liliopsida</taxon>
        <taxon>Poales</taxon>
        <taxon>Poaceae</taxon>
        <taxon>PACMAD clade</taxon>
        <taxon>Panicoideae</taxon>
        <taxon>Panicodae</taxon>
        <taxon>Paniceae</taxon>
        <taxon>Anthephorinae</taxon>
        <taxon>Digitaria</taxon>
    </lineage>
</organism>
<dbReference type="EMBL" id="JACEFO010002615">
    <property type="protein sequence ID" value="KAF8654348.1"/>
    <property type="molecule type" value="Genomic_DNA"/>
</dbReference>
<reference evidence="1" key="1">
    <citation type="submission" date="2020-07" db="EMBL/GenBank/DDBJ databases">
        <title>Genome sequence and genetic diversity analysis of an under-domesticated orphan crop, white fonio (Digitaria exilis).</title>
        <authorList>
            <person name="Bennetzen J.L."/>
            <person name="Chen S."/>
            <person name="Ma X."/>
            <person name="Wang X."/>
            <person name="Yssel A.E.J."/>
            <person name="Chaluvadi S.R."/>
            <person name="Johnson M."/>
            <person name="Gangashetty P."/>
            <person name="Hamidou F."/>
            <person name="Sanogo M.D."/>
            <person name="Zwaenepoel A."/>
            <person name="Wallace J."/>
            <person name="Van De Peer Y."/>
            <person name="Van Deynze A."/>
        </authorList>
    </citation>
    <scope>NUCLEOTIDE SEQUENCE</scope>
    <source>
        <tissue evidence="1">Leaves</tissue>
    </source>
</reference>
<dbReference type="Proteomes" id="UP000636709">
    <property type="component" value="Unassembled WGS sequence"/>
</dbReference>
<comment type="caution">
    <text evidence="1">The sequence shown here is derived from an EMBL/GenBank/DDBJ whole genome shotgun (WGS) entry which is preliminary data.</text>
</comment>
<keyword evidence="2" id="KW-1185">Reference proteome</keyword>
<name>A0A835A7B1_9POAL</name>
<dbReference type="GO" id="GO:0009941">
    <property type="term" value="C:chloroplast envelope"/>
    <property type="evidence" value="ECO:0007669"/>
    <property type="project" value="TreeGrafter"/>
</dbReference>
<dbReference type="OrthoDB" id="2020732at2759"/>
<dbReference type="AlphaFoldDB" id="A0A835A7B1"/>
<proteinExistence type="predicted"/>
<dbReference type="PANTHER" id="PTHR36408:SF1">
    <property type="entry name" value="TRANSMEMBRANE PROTEIN"/>
    <property type="match status" value="1"/>
</dbReference>
<evidence type="ECO:0000313" key="1">
    <source>
        <dbReference type="EMBL" id="KAF8654348.1"/>
    </source>
</evidence>
<sequence>MLLQPHPNPLAPLRASSSSSLAARLRLPFPSLLSRSTRRKWPPLLRVQASGNPHGLTLSHMLAHITLGSPPTLRFELCCVRIGSEPVRRSGASGLDALLSAAELLCLAPPAICSVVCAARLVFSPSSVSASAGPPPLGGGKLLVLQYLLLVGAVAIGSLIRRRQSGWLRPAGGAAEGLGVGLVERVDKVEDSVRGMVAAVGVLSRIVEKLGVRLLTTTSLIHYPFLMQTATLAQKNSEATRILAAQEHLLEKEIGAIQKVLCAMQHLYPVMAGWRAVCPLPLAEDLFKLQEQQQKQLDLILAIGEASTILGGEQDLLEGDRARSPSIDPTAEIETKQAKINSGAVTGGNNIP</sequence>
<gene>
    <name evidence="1" type="ORF">HU200_061528</name>
</gene>
<protein>
    <submittedName>
        <fullName evidence="1">Uncharacterized protein</fullName>
    </submittedName>
</protein>
<dbReference type="PANTHER" id="PTHR36408">
    <property type="entry name" value="TRANSMEMBRANE PROTEIN"/>
    <property type="match status" value="1"/>
</dbReference>
<evidence type="ECO:0000313" key="2">
    <source>
        <dbReference type="Proteomes" id="UP000636709"/>
    </source>
</evidence>
<accession>A0A835A7B1</accession>